<evidence type="ECO:0000313" key="2">
    <source>
        <dbReference type="EMBL" id="OIW30992.1"/>
    </source>
</evidence>
<name>A0A1J7JM91_9PEZI</name>
<feature type="region of interest" description="Disordered" evidence="1">
    <location>
        <begin position="266"/>
        <end position="294"/>
    </location>
</feature>
<protein>
    <submittedName>
        <fullName evidence="2">Uncharacterized protein</fullName>
    </submittedName>
</protein>
<evidence type="ECO:0000256" key="1">
    <source>
        <dbReference type="SAM" id="MobiDB-lite"/>
    </source>
</evidence>
<dbReference type="EMBL" id="KV875096">
    <property type="protein sequence ID" value="OIW30992.1"/>
    <property type="molecule type" value="Genomic_DNA"/>
</dbReference>
<reference evidence="2 3" key="1">
    <citation type="submission" date="2016-10" db="EMBL/GenBank/DDBJ databases">
        <title>Draft genome sequence of Coniochaeta ligniaria NRRL30616, a lignocellulolytic fungus for bioabatement of inhibitors in plant biomass hydrolysates.</title>
        <authorList>
            <consortium name="DOE Joint Genome Institute"/>
            <person name="Jimenez D.J."/>
            <person name="Hector R.E."/>
            <person name="Riley R."/>
            <person name="Sun H."/>
            <person name="Grigoriev I.V."/>
            <person name="Van Elsas J.D."/>
            <person name="Nichols N.N."/>
        </authorList>
    </citation>
    <scope>NUCLEOTIDE SEQUENCE [LARGE SCALE GENOMIC DNA]</scope>
    <source>
        <strain evidence="2 3">NRRL 30616</strain>
    </source>
</reference>
<gene>
    <name evidence="2" type="ORF">CONLIGDRAFT_679740</name>
</gene>
<feature type="compositionally biased region" description="Basic and acidic residues" evidence="1">
    <location>
        <begin position="266"/>
        <end position="277"/>
    </location>
</feature>
<keyword evidence="3" id="KW-1185">Reference proteome</keyword>
<dbReference type="OrthoDB" id="5238363at2759"/>
<dbReference type="AlphaFoldDB" id="A0A1J7JM91"/>
<proteinExistence type="predicted"/>
<dbReference type="Proteomes" id="UP000182658">
    <property type="component" value="Unassembled WGS sequence"/>
</dbReference>
<sequence length="294" mass="33240">MASSKEPWLPLQHRSDATFRDLETTIRQTPSAPSPDIGGVDLDTALQQAIMNLKINKLEDAPLMDYTKSAMPPKVQQLCLKLGLSMPHTKRAVFDSRLSLEFSISKKHGFHDYHVRDIVDSLSPFQDRTLDFHVARHEREPLWLNVVELGGKKVKPIVKTRGVKRVKHAFAEALRRNGYEKHGNPLSAKEAKEAGTEPAPKRLYGTVRARIFEPKKVCSVPYAEVVDFWERHIAERIGNVLGGRSRNMLEAVAPQVMEDRVVKDEATTDDLKEEGNMEARQAQTPGLLSLDRRH</sequence>
<organism evidence="2 3">
    <name type="scientific">Coniochaeta ligniaria NRRL 30616</name>
    <dbReference type="NCBI Taxonomy" id="1408157"/>
    <lineage>
        <taxon>Eukaryota</taxon>
        <taxon>Fungi</taxon>
        <taxon>Dikarya</taxon>
        <taxon>Ascomycota</taxon>
        <taxon>Pezizomycotina</taxon>
        <taxon>Sordariomycetes</taxon>
        <taxon>Sordariomycetidae</taxon>
        <taxon>Coniochaetales</taxon>
        <taxon>Coniochaetaceae</taxon>
        <taxon>Coniochaeta</taxon>
    </lineage>
</organism>
<evidence type="ECO:0000313" key="3">
    <source>
        <dbReference type="Proteomes" id="UP000182658"/>
    </source>
</evidence>
<accession>A0A1J7JM91</accession>
<dbReference type="InParanoid" id="A0A1J7JM91"/>